<protein>
    <submittedName>
        <fullName evidence="1">Uncharacterized protein</fullName>
    </submittedName>
</protein>
<sequence length="54" mass="6777">MRVICFVFLKLFILNQISGSFRYLFLYCLFDLQNHLIFFYLFERLNFYPIVFCF</sequence>
<dbReference type="Proteomes" id="UP000265703">
    <property type="component" value="Unassembled WGS sequence"/>
</dbReference>
<comment type="caution">
    <text evidence="1">The sequence shown here is derived from an EMBL/GenBank/DDBJ whole genome shotgun (WGS) entry which is preliminary data.</text>
</comment>
<dbReference type="AlphaFoldDB" id="A0A397TJK8"/>
<reference evidence="1 2" key="1">
    <citation type="submission" date="2018-06" db="EMBL/GenBank/DDBJ databases">
        <title>Comparative genomics reveals the genomic features of Rhizophagus irregularis, R. cerebriforme, R. diaphanum and Gigaspora rosea, and their symbiotic lifestyle signature.</title>
        <authorList>
            <person name="Morin E."/>
            <person name="San Clemente H."/>
            <person name="Chen E.C.H."/>
            <person name="De La Providencia I."/>
            <person name="Hainaut M."/>
            <person name="Kuo A."/>
            <person name="Kohler A."/>
            <person name="Murat C."/>
            <person name="Tang N."/>
            <person name="Roy S."/>
            <person name="Loubradou J."/>
            <person name="Henrissat B."/>
            <person name="Grigoriev I.V."/>
            <person name="Corradi N."/>
            <person name="Roux C."/>
            <person name="Martin F.M."/>
        </authorList>
    </citation>
    <scope>NUCLEOTIDE SEQUENCE [LARGE SCALE GENOMIC DNA]</scope>
    <source>
        <strain evidence="1 2">DAOM 227022</strain>
    </source>
</reference>
<dbReference type="EMBL" id="QKYT01000034">
    <property type="protein sequence ID" value="RIA97126.1"/>
    <property type="molecule type" value="Genomic_DNA"/>
</dbReference>
<gene>
    <name evidence="1" type="ORF">C1645_753340</name>
</gene>
<evidence type="ECO:0000313" key="2">
    <source>
        <dbReference type="Proteomes" id="UP000265703"/>
    </source>
</evidence>
<name>A0A397TJK8_9GLOM</name>
<proteinExistence type="predicted"/>
<organism evidence="1 2">
    <name type="scientific">Glomus cerebriforme</name>
    <dbReference type="NCBI Taxonomy" id="658196"/>
    <lineage>
        <taxon>Eukaryota</taxon>
        <taxon>Fungi</taxon>
        <taxon>Fungi incertae sedis</taxon>
        <taxon>Mucoromycota</taxon>
        <taxon>Glomeromycotina</taxon>
        <taxon>Glomeromycetes</taxon>
        <taxon>Glomerales</taxon>
        <taxon>Glomeraceae</taxon>
        <taxon>Glomus</taxon>
    </lineage>
</organism>
<keyword evidence="2" id="KW-1185">Reference proteome</keyword>
<evidence type="ECO:0000313" key="1">
    <source>
        <dbReference type="EMBL" id="RIA97126.1"/>
    </source>
</evidence>
<accession>A0A397TJK8</accession>